<dbReference type="EMBL" id="HBUE01240374">
    <property type="protein sequence ID" value="CAG6549263.1"/>
    <property type="molecule type" value="Transcribed_RNA"/>
</dbReference>
<dbReference type="EMBL" id="HBUE01347390">
    <property type="protein sequence ID" value="CAG6601528.1"/>
    <property type="molecule type" value="Transcribed_RNA"/>
</dbReference>
<feature type="region of interest" description="Disordered" evidence="1">
    <location>
        <begin position="93"/>
        <end position="120"/>
    </location>
</feature>
<evidence type="ECO:0000256" key="1">
    <source>
        <dbReference type="SAM" id="MobiDB-lite"/>
    </source>
</evidence>
<feature type="compositionally biased region" description="Basic and acidic residues" evidence="1">
    <location>
        <begin position="93"/>
        <end position="104"/>
    </location>
</feature>
<proteinExistence type="predicted"/>
<organism evidence="2">
    <name type="scientific">Culex pipiens</name>
    <name type="common">House mosquito</name>
    <dbReference type="NCBI Taxonomy" id="7175"/>
    <lineage>
        <taxon>Eukaryota</taxon>
        <taxon>Metazoa</taxon>
        <taxon>Ecdysozoa</taxon>
        <taxon>Arthropoda</taxon>
        <taxon>Hexapoda</taxon>
        <taxon>Insecta</taxon>
        <taxon>Pterygota</taxon>
        <taxon>Neoptera</taxon>
        <taxon>Endopterygota</taxon>
        <taxon>Diptera</taxon>
        <taxon>Nematocera</taxon>
        <taxon>Culicoidea</taxon>
        <taxon>Culicidae</taxon>
        <taxon>Culicinae</taxon>
        <taxon>Culicini</taxon>
        <taxon>Culex</taxon>
        <taxon>Culex</taxon>
    </lineage>
</organism>
<accession>A0A8D8N2E5</accession>
<sequence>MRVSQKRNRTEEEHCPRENDLNSANGLSRTGCRFNQRAGECCQRRQGVDVVCRRFLGEADQRKAGPRNRREAKARKVNKVLKKKPPVTMELLSTRRRELPEQRRLPQRRSPPPWVRRRPSRSRCRRVPLRFVSSLCRGSRYDFGAK</sequence>
<feature type="compositionally biased region" description="Basic and acidic residues" evidence="1">
    <location>
        <begin position="8"/>
        <end position="20"/>
    </location>
</feature>
<name>A0A8D8N2E5_CULPI</name>
<protein>
    <submittedName>
        <fullName evidence="2">(northern house mosquito) hypothetical protein</fullName>
    </submittedName>
</protein>
<dbReference type="AlphaFoldDB" id="A0A8D8N2E5"/>
<reference evidence="2" key="1">
    <citation type="submission" date="2021-05" db="EMBL/GenBank/DDBJ databases">
        <authorList>
            <person name="Alioto T."/>
            <person name="Alioto T."/>
            <person name="Gomez Garrido J."/>
        </authorList>
    </citation>
    <scope>NUCLEOTIDE SEQUENCE</scope>
</reference>
<feature type="region of interest" description="Disordered" evidence="1">
    <location>
        <begin position="1"/>
        <end position="28"/>
    </location>
</feature>
<evidence type="ECO:0000313" key="2">
    <source>
        <dbReference type="EMBL" id="CAG6549263.1"/>
    </source>
</evidence>